<dbReference type="InterPro" id="IPR009449">
    <property type="entry name" value="Sec2_N"/>
</dbReference>
<evidence type="ECO:0000256" key="3">
    <source>
        <dbReference type="SAM" id="MobiDB-lite"/>
    </source>
</evidence>
<feature type="region of interest" description="Disordered" evidence="3">
    <location>
        <begin position="139"/>
        <end position="168"/>
    </location>
</feature>
<dbReference type="Pfam" id="PF06428">
    <property type="entry name" value="Sec2p"/>
    <property type="match status" value="1"/>
</dbReference>
<dbReference type="SUPFAM" id="SSF144284">
    <property type="entry name" value="Sec2 N-terminal region"/>
    <property type="match status" value="1"/>
</dbReference>
<feature type="region of interest" description="Disordered" evidence="3">
    <location>
        <begin position="470"/>
        <end position="497"/>
    </location>
</feature>
<dbReference type="Pfam" id="PF25555">
    <property type="entry name" value="RAB3A-like_C"/>
    <property type="match status" value="1"/>
</dbReference>
<accession>A0A1S9RYW9</accession>
<dbReference type="Proteomes" id="UP000190744">
    <property type="component" value="Unassembled WGS sequence"/>
</dbReference>
<evidence type="ECO:0000256" key="2">
    <source>
        <dbReference type="SAM" id="Coils"/>
    </source>
</evidence>
<feature type="region of interest" description="Disordered" evidence="3">
    <location>
        <begin position="370"/>
        <end position="394"/>
    </location>
</feature>
<dbReference type="InterPro" id="IPR040351">
    <property type="entry name" value="RAB3IL/RAB3IP/Sec2"/>
</dbReference>
<gene>
    <name evidence="5" type="ORF">PEBR_03298</name>
</gene>
<sequence length="857" mass="93601">MTKRPGSPHAATPRSLLRLLLAIGGDNTHRSLELAYSLSLKSFCRSFSLSSTSPSSTGVVRPTKNLNLADPNACGGVPLGVISIVVTIGEQDPATTTYIPSAPFTSLNMADLIAFQTYHHSNLLPPSSTMIPRHAHKRSLSSEHRALSPDRTVTKAKSTTNLSDAVNQQPSKFEENNFNTLRDPRLVIPSEVTSSSSSSHHPDLSNEVAALSVKLIQAINNQTTLDDNLVATRQELETALGKIKALEFQNEKYRKDIAEKVYIKKADADIELMRLRGLLAEECAQRSNAEKAKKSIEQELETLTADLFEEANKMVASAQIEREAVERKNEQLRSQIKDTESLLASHQDQLAELKSVLQGMHLARDDLDLRTNASTAPPSPAGPSQLSGTSKQELEFENAATPVCNPEELIPGPTCNFPDMIRLVCRTDLQAYDEFKELMTLPRSSKPPSRAGSGSYAGLNVMSLASFATGGSASATSSPTKGMTHSPNGSLSSQTGSHIPLKETRFYKRVLMEDIEPTLRLDLAPGISWLTRRTVLSGICEGTLVVEPIPPASKKLEFPCSVCGERRPGEQTERTHRFRTSDSETAQRYSLCIHCLERVRSCCEFTGYLRLILDGHLRAGDVDEEKEIWEETIRLRERMFWSRIAGGIVPLVTAPVESRSEPEIAEKSISVPIDHHLHPADDAIVDLQPVDVSPMSEIPHIAQPVHPETLIRDHEVATPSTPEIPHLDRDGVEDSADEALQRRGSVGSDVSVYEEANAEVADGSEKAVIEQLSTTLENEDTEASSETVTPAIEPHTPTQEQEPEVKADITEPVVQPPTPTHEVESTEAKVDGVENIAAQASSTPEQEKNEANGQSSS</sequence>
<dbReference type="EMBL" id="LJBN01000046">
    <property type="protein sequence ID" value="OOQ90702.1"/>
    <property type="molecule type" value="Genomic_DNA"/>
</dbReference>
<dbReference type="GO" id="GO:0051286">
    <property type="term" value="C:cell tip"/>
    <property type="evidence" value="ECO:0007669"/>
    <property type="project" value="TreeGrafter"/>
</dbReference>
<evidence type="ECO:0000256" key="1">
    <source>
        <dbReference type="ARBA" id="ARBA00023054"/>
    </source>
</evidence>
<comment type="caution">
    <text evidence="5">The sequence shown here is derived from an EMBL/GenBank/DDBJ whole genome shotgun (WGS) entry which is preliminary data.</text>
</comment>
<dbReference type="Gene3D" id="6.10.140.910">
    <property type="match status" value="1"/>
</dbReference>
<feature type="region of interest" description="Disordered" evidence="3">
    <location>
        <begin position="717"/>
        <end position="750"/>
    </location>
</feature>
<feature type="region of interest" description="Disordered" evidence="3">
    <location>
        <begin position="775"/>
        <end position="857"/>
    </location>
</feature>
<protein>
    <submittedName>
        <fullName evidence="5">Putative GDP/GTP exchange factor Sec2p</fullName>
    </submittedName>
</protein>
<feature type="coiled-coil region" evidence="2">
    <location>
        <begin position="236"/>
        <end position="356"/>
    </location>
</feature>
<dbReference type="GO" id="GO:0005085">
    <property type="term" value="F:guanyl-nucleotide exchange factor activity"/>
    <property type="evidence" value="ECO:0007669"/>
    <property type="project" value="InterPro"/>
</dbReference>
<name>A0A1S9RYW9_PENBI</name>
<dbReference type="CDD" id="cd21044">
    <property type="entry name" value="Rab11BD_RAB3IP_like"/>
    <property type="match status" value="1"/>
</dbReference>
<feature type="compositionally biased region" description="Polar residues" evidence="3">
    <location>
        <begin position="479"/>
        <end position="497"/>
    </location>
</feature>
<dbReference type="AlphaFoldDB" id="A0A1S9RYW9"/>
<evidence type="ECO:0000259" key="4">
    <source>
        <dbReference type="Pfam" id="PF06428"/>
    </source>
</evidence>
<dbReference type="GO" id="GO:0006887">
    <property type="term" value="P:exocytosis"/>
    <property type="evidence" value="ECO:0007669"/>
    <property type="project" value="TreeGrafter"/>
</dbReference>
<evidence type="ECO:0000313" key="5">
    <source>
        <dbReference type="EMBL" id="OOQ90702.1"/>
    </source>
</evidence>
<evidence type="ECO:0000313" key="6">
    <source>
        <dbReference type="Proteomes" id="UP000190744"/>
    </source>
</evidence>
<dbReference type="GO" id="GO:0070319">
    <property type="term" value="C:Golgi to plasma membrane transport vesicle"/>
    <property type="evidence" value="ECO:0007669"/>
    <property type="project" value="TreeGrafter"/>
</dbReference>
<organism evidence="5 6">
    <name type="scientific">Penicillium brasilianum</name>
    <dbReference type="NCBI Taxonomy" id="104259"/>
    <lineage>
        <taxon>Eukaryota</taxon>
        <taxon>Fungi</taxon>
        <taxon>Dikarya</taxon>
        <taxon>Ascomycota</taxon>
        <taxon>Pezizomycotina</taxon>
        <taxon>Eurotiomycetes</taxon>
        <taxon>Eurotiomycetidae</taxon>
        <taxon>Eurotiales</taxon>
        <taxon>Aspergillaceae</taxon>
        <taxon>Penicillium</taxon>
    </lineage>
</organism>
<keyword evidence="1 2" id="KW-0175">Coiled coil</keyword>
<dbReference type="PANTHER" id="PTHR14430">
    <property type="entry name" value="RABIN3-RELATED"/>
    <property type="match status" value="1"/>
</dbReference>
<feature type="domain" description="GDP/GTP exchange factor Sec2 N-terminal" evidence="4">
    <location>
        <begin position="222"/>
        <end position="360"/>
    </location>
</feature>
<reference evidence="6" key="1">
    <citation type="submission" date="2015-09" db="EMBL/GenBank/DDBJ databases">
        <authorList>
            <person name="Fill T.P."/>
            <person name="Baretta J.F."/>
            <person name="de Almeida L.G."/>
            <person name="Rocha M."/>
            <person name="de Souza D.H."/>
            <person name="Malavazi I."/>
            <person name="Cerdeira L.T."/>
            <person name="Hong H."/>
            <person name="Samborskyy M."/>
            <person name="de Vasconcelos A.T."/>
            <person name="Leadlay P."/>
            <person name="Rodrigues-Filho E."/>
        </authorList>
    </citation>
    <scope>NUCLEOTIDE SEQUENCE [LARGE SCALE GENOMIC DNA]</scope>
    <source>
        <strain evidence="6">LaBioMMi 136</strain>
    </source>
</reference>
<dbReference type="PANTHER" id="PTHR14430:SF0">
    <property type="entry name" value="SEC2P DOMAIN-CONTAINING PROTEIN"/>
    <property type="match status" value="1"/>
</dbReference>
<feature type="compositionally biased region" description="Basic and acidic residues" evidence="3">
    <location>
        <begin position="821"/>
        <end position="832"/>
    </location>
</feature>
<feature type="compositionally biased region" description="Polar residues" evidence="3">
    <location>
        <begin position="155"/>
        <end position="168"/>
    </location>
</feature>
<proteinExistence type="predicted"/>